<evidence type="ECO:0000259" key="1">
    <source>
        <dbReference type="Pfam" id="PF16289"/>
    </source>
</evidence>
<dbReference type="EMBL" id="PUIQ01000030">
    <property type="protein sequence ID" value="PQP15496.1"/>
    <property type="molecule type" value="Genomic_DNA"/>
</dbReference>
<dbReference type="RefSeq" id="WP_105392049.1">
    <property type="nucleotide sequence ID" value="NZ_PUIQ01000030.1"/>
</dbReference>
<name>A0A2S8IL56_BURCE</name>
<evidence type="ECO:0000313" key="2">
    <source>
        <dbReference type="EMBL" id="PQP15496.1"/>
    </source>
</evidence>
<organism evidence="2 3">
    <name type="scientific">Burkholderia cepacia</name>
    <name type="common">Pseudomonas cepacia</name>
    <dbReference type="NCBI Taxonomy" id="292"/>
    <lineage>
        <taxon>Bacteria</taxon>
        <taxon>Pseudomonadati</taxon>
        <taxon>Pseudomonadota</taxon>
        <taxon>Betaproteobacteria</taxon>
        <taxon>Burkholderiales</taxon>
        <taxon>Burkholderiaceae</taxon>
        <taxon>Burkholderia</taxon>
        <taxon>Burkholderia cepacia complex</taxon>
    </lineage>
</organism>
<evidence type="ECO:0000313" key="3">
    <source>
        <dbReference type="Proteomes" id="UP000238206"/>
    </source>
</evidence>
<gene>
    <name evidence="2" type="ORF">C5615_22735</name>
</gene>
<sequence length="406" mass="44511">MTKLNLFVDTNILLNFYSFSDDELEVIDELIGHIGDDQIALHLPKQVENEFERNRESKLRTAVLDFKNSQFPMGIPNVMKGTDTAAQYEQALKNAQIAKKALIANVTGLAHERELNVDKKIAALFEKATRHPEDAESYEMAIARMNKGNPPGKPDSLGDRYNWEILLKYLPNDDLFVVSKDGDFASPLSSIDKSVVRPMAFLAGEWAQKKDGASLYIYTTIKSVVEHYKKLLLQPEVHGVVLELVAAADQNPIQSVPVAAEAIANESAAHNANPLEVQPQAGSSEQPVTVDLLQEASIAQKDAAVKALCESASFAETHLAVARLSPLRGFVTKDDVTLLFNAAIDNTQISWIITDSDVYDFFVSILNEHMSDVDGGLVDAIIDLLGLTGPEQEDAVADPFGDSHLI</sequence>
<feature type="domain" description="DUF4935" evidence="1">
    <location>
        <begin position="6"/>
        <end position="184"/>
    </location>
</feature>
<dbReference type="AlphaFoldDB" id="A0A2S8IL56"/>
<reference evidence="2 3" key="1">
    <citation type="submission" date="2018-02" db="EMBL/GenBank/DDBJ databases">
        <title>Draft genome sequencing of Burkholderia cepacia Y14-15.</title>
        <authorList>
            <person name="Zheng B.-X."/>
        </authorList>
    </citation>
    <scope>NUCLEOTIDE SEQUENCE [LARGE SCALE GENOMIC DNA]</scope>
    <source>
        <strain evidence="2 3">Y14-15</strain>
    </source>
</reference>
<dbReference type="Proteomes" id="UP000238206">
    <property type="component" value="Unassembled WGS sequence"/>
</dbReference>
<protein>
    <recommendedName>
        <fullName evidence="1">DUF4935 domain-containing protein</fullName>
    </recommendedName>
</protein>
<dbReference type="InterPro" id="IPR032557">
    <property type="entry name" value="DUF4935"/>
</dbReference>
<comment type="caution">
    <text evidence="2">The sequence shown here is derived from an EMBL/GenBank/DDBJ whole genome shotgun (WGS) entry which is preliminary data.</text>
</comment>
<accession>A0A2S8IL56</accession>
<proteinExistence type="predicted"/>
<dbReference type="Pfam" id="PF16289">
    <property type="entry name" value="PIN_12"/>
    <property type="match status" value="1"/>
</dbReference>